<evidence type="ECO:0000313" key="8">
    <source>
        <dbReference type="Proteomes" id="UP000428325"/>
    </source>
</evidence>
<dbReference type="AlphaFoldDB" id="A0A6B9F504"/>
<dbReference type="InterPro" id="IPR036890">
    <property type="entry name" value="HATPase_C_sf"/>
</dbReference>
<gene>
    <name evidence="7" type="ORF">EI982_11805</name>
</gene>
<dbReference type="OrthoDB" id="3369at2157"/>
<dbReference type="PROSITE" id="PS50113">
    <property type="entry name" value="PAC"/>
    <property type="match status" value="1"/>
</dbReference>
<evidence type="ECO:0000259" key="6">
    <source>
        <dbReference type="PROSITE" id="PS50113"/>
    </source>
</evidence>
<dbReference type="PROSITE" id="PS50109">
    <property type="entry name" value="HIS_KIN"/>
    <property type="match status" value="1"/>
</dbReference>
<dbReference type="Proteomes" id="UP000428325">
    <property type="component" value="Chromosome"/>
</dbReference>
<evidence type="ECO:0000259" key="5">
    <source>
        <dbReference type="PROSITE" id="PS50112"/>
    </source>
</evidence>
<reference evidence="7 8" key="1">
    <citation type="submission" date="2018-12" db="EMBL/GenBank/DDBJ databases">
        <title>Complete genome sequence of Haloplanus rallus MBLA0036.</title>
        <authorList>
            <person name="Nam Y.-d."/>
            <person name="Kang J."/>
            <person name="Chung W.-H."/>
            <person name="Park Y.S."/>
        </authorList>
    </citation>
    <scope>NUCLEOTIDE SEQUENCE [LARGE SCALE GENOMIC DNA]</scope>
    <source>
        <strain evidence="7 8">MBLA0036</strain>
    </source>
</reference>
<keyword evidence="1" id="KW-0285">Flavoprotein</keyword>
<dbReference type="CDD" id="cd00130">
    <property type="entry name" value="PAS"/>
    <property type="match status" value="1"/>
</dbReference>
<dbReference type="InterPro" id="IPR000700">
    <property type="entry name" value="PAS-assoc_C"/>
</dbReference>
<keyword evidence="2" id="KW-0288">FMN</keyword>
<dbReference type="SUPFAM" id="SSF55874">
    <property type="entry name" value="ATPase domain of HSP90 chaperone/DNA topoisomerase II/histidine kinase"/>
    <property type="match status" value="1"/>
</dbReference>
<dbReference type="GeneID" id="43370238"/>
<dbReference type="Gene3D" id="3.30.565.10">
    <property type="entry name" value="Histidine kinase-like ATPase, C-terminal domain"/>
    <property type="match status" value="1"/>
</dbReference>
<dbReference type="PRINTS" id="PR00344">
    <property type="entry name" value="BCTRLSENSOR"/>
</dbReference>
<feature type="domain" description="Histidine kinase" evidence="4">
    <location>
        <begin position="273"/>
        <end position="484"/>
    </location>
</feature>
<dbReference type="InterPro" id="IPR000014">
    <property type="entry name" value="PAS"/>
</dbReference>
<proteinExistence type="predicted"/>
<dbReference type="InterPro" id="IPR035965">
    <property type="entry name" value="PAS-like_dom_sf"/>
</dbReference>
<organism evidence="7 8">
    <name type="scientific">Haloplanus rallus</name>
    <dbReference type="NCBI Taxonomy" id="1816183"/>
    <lineage>
        <taxon>Archaea</taxon>
        <taxon>Methanobacteriati</taxon>
        <taxon>Methanobacteriota</taxon>
        <taxon>Stenosarchaea group</taxon>
        <taxon>Halobacteria</taxon>
        <taxon>Halobacteriales</taxon>
        <taxon>Haloferacaceae</taxon>
        <taxon>Haloplanus</taxon>
    </lineage>
</organism>
<dbReference type="RefSeq" id="WP_157689888.1">
    <property type="nucleotide sequence ID" value="NZ_CP034345.1"/>
</dbReference>
<dbReference type="Pfam" id="PF02518">
    <property type="entry name" value="HATPase_c"/>
    <property type="match status" value="1"/>
</dbReference>
<dbReference type="PANTHER" id="PTHR47429">
    <property type="entry name" value="PROTEIN TWIN LOV 1"/>
    <property type="match status" value="1"/>
</dbReference>
<keyword evidence="3" id="KW-0157">Chromophore</keyword>
<evidence type="ECO:0000256" key="1">
    <source>
        <dbReference type="ARBA" id="ARBA00022630"/>
    </source>
</evidence>
<dbReference type="NCBIfam" id="TIGR00229">
    <property type="entry name" value="sensory_box"/>
    <property type="match status" value="1"/>
</dbReference>
<dbReference type="InterPro" id="IPR001610">
    <property type="entry name" value="PAC"/>
</dbReference>
<dbReference type="SMART" id="SM00091">
    <property type="entry name" value="PAS"/>
    <property type="match status" value="1"/>
</dbReference>
<protein>
    <submittedName>
        <fullName evidence="7">PAS domain-containing protein</fullName>
    </submittedName>
</protein>
<evidence type="ECO:0000259" key="4">
    <source>
        <dbReference type="PROSITE" id="PS50109"/>
    </source>
</evidence>
<dbReference type="InterPro" id="IPR005467">
    <property type="entry name" value="His_kinase_dom"/>
</dbReference>
<dbReference type="PROSITE" id="PS50112">
    <property type="entry name" value="PAS"/>
    <property type="match status" value="1"/>
</dbReference>
<dbReference type="PANTHER" id="PTHR47429:SF2">
    <property type="entry name" value="PROTEIN TWIN LOV 1"/>
    <property type="match status" value="1"/>
</dbReference>
<keyword evidence="8" id="KW-1185">Reference proteome</keyword>
<dbReference type="SUPFAM" id="SSF55785">
    <property type="entry name" value="PYP-like sensor domain (PAS domain)"/>
    <property type="match status" value="1"/>
</dbReference>
<dbReference type="SMART" id="SM00387">
    <property type="entry name" value="HATPase_c"/>
    <property type="match status" value="1"/>
</dbReference>
<evidence type="ECO:0000256" key="3">
    <source>
        <dbReference type="ARBA" id="ARBA00022991"/>
    </source>
</evidence>
<accession>A0A6B9F504</accession>
<feature type="domain" description="PAS" evidence="5">
    <location>
        <begin position="134"/>
        <end position="207"/>
    </location>
</feature>
<name>A0A6B9F504_9EURY</name>
<dbReference type="Gene3D" id="3.30.450.20">
    <property type="entry name" value="PAS domain"/>
    <property type="match status" value="1"/>
</dbReference>
<dbReference type="Pfam" id="PF13426">
    <property type="entry name" value="PAS_9"/>
    <property type="match status" value="1"/>
</dbReference>
<dbReference type="SMART" id="SM00086">
    <property type="entry name" value="PAC"/>
    <property type="match status" value="1"/>
</dbReference>
<evidence type="ECO:0000256" key="2">
    <source>
        <dbReference type="ARBA" id="ARBA00022643"/>
    </source>
</evidence>
<dbReference type="GO" id="GO:0016772">
    <property type="term" value="F:transferase activity, transferring phosphorus-containing groups"/>
    <property type="evidence" value="ECO:0007669"/>
    <property type="project" value="InterPro"/>
</dbReference>
<sequence length="490" mass="54003">MDSGLTREVLDALPARIAVLDGTGRIVETNAAWRAFAAERDHPLVPRDGDEGRTYLETLARSGNDQASTVATRVRSLLDDDHAGTELAYRADADGDALRITLAPVTHDGDRFVVLHHADREREGTEGGTGERISSQLKERAMDEAPVGITISDPEDPDNPVIYANAAFERITGYPVEEVLGRNCRFLQGPDTDPETVARMRQAVEDQDPVTVEVRNYRRNDEEFWNQVTIAPLYDHAGELAHYVGFQQDVTDRKRAERDLETERDRLALLNQIVRHDIRNDMSVALGWGGELAKRIDPADEDAFERIMTAATHTKELTEAVGDLVDILGTADPELEAIPLAPVLRTEVDRVRSNFDYRSQSVTIRGDDDLPTVDVWATPILASVFGNLLDNAVFHNDKAAIEIEVGAEVTAETAVVRIADNGPGVPDERKREVFGRGEKGLESPGSGLGLYLVDNLVDTYGGSVRIEDNDPEGAVFRVELRRADPESHST</sequence>
<feature type="domain" description="PAC" evidence="6">
    <location>
        <begin position="210"/>
        <end position="262"/>
    </location>
</feature>
<dbReference type="InterPro" id="IPR003594">
    <property type="entry name" value="HATPase_dom"/>
</dbReference>
<dbReference type="KEGG" id="hra:EI982_11805"/>
<dbReference type="EMBL" id="CP034345">
    <property type="protein sequence ID" value="QGX95428.1"/>
    <property type="molecule type" value="Genomic_DNA"/>
</dbReference>
<dbReference type="InterPro" id="IPR004358">
    <property type="entry name" value="Sig_transdc_His_kin-like_C"/>
</dbReference>
<evidence type="ECO:0000313" key="7">
    <source>
        <dbReference type="EMBL" id="QGX95428.1"/>
    </source>
</evidence>